<comment type="caution">
    <text evidence="1">The sequence shown here is derived from an EMBL/GenBank/DDBJ whole genome shotgun (WGS) entry which is preliminary data.</text>
</comment>
<accession>A0A0N1HB51</accession>
<dbReference type="EMBL" id="LFJN01000009">
    <property type="protein sequence ID" value="KPI41447.1"/>
    <property type="molecule type" value="Genomic_DNA"/>
</dbReference>
<dbReference type="GeneID" id="28741694"/>
<keyword evidence="2" id="KW-1185">Reference proteome</keyword>
<dbReference type="OrthoDB" id="62952at2759"/>
<dbReference type="Proteomes" id="UP000038010">
    <property type="component" value="Unassembled WGS sequence"/>
</dbReference>
<gene>
    <name evidence="1" type="ORF">AB675_9294</name>
</gene>
<evidence type="ECO:0000313" key="1">
    <source>
        <dbReference type="EMBL" id="KPI41447.1"/>
    </source>
</evidence>
<organism evidence="1 2">
    <name type="scientific">Cyphellophora attinorum</name>
    <dbReference type="NCBI Taxonomy" id="1664694"/>
    <lineage>
        <taxon>Eukaryota</taxon>
        <taxon>Fungi</taxon>
        <taxon>Dikarya</taxon>
        <taxon>Ascomycota</taxon>
        <taxon>Pezizomycotina</taxon>
        <taxon>Eurotiomycetes</taxon>
        <taxon>Chaetothyriomycetidae</taxon>
        <taxon>Chaetothyriales</taxon>
        <taxon>Cyphellophoraceae</taxon>
        <taxon>Cyphellophora</taxon>
    </lineage>
</organism>
<protein>
    <submittedName>
        <fullName evidence="1">Uncharacterized protein</fullName>
    </submittedName>
</protein>
<name>A0A0N1HB51_9EURO</name>
<dbReference type="RefSeq" id="XP_018001410.1">
    <property type="nucleotide sequence ID" value="XM_018149814.1"/>
</dbReference>
<sequence>MASSTSEAKAVQPRKTPVSMMTLPTEVRHRIYRELLYQPAQILLRHHVPILVLFGRSAPPSTVDPVFQTQVFRVNKEIHDDAMLYAYGLNDFQLRDDFAAFCGLGRAALEAMANVSILPTMWREEGPKETEMWSKLNLCTNLHRLELQLHPEVLLPAVRWFAGLSRELSILQRRPRIILDFCVWERHLIYDPHPLDYQRTRTLIENGIASGDLRDASVNIRHKIRQLPLQARNILLTADLSSAAVRALDDYLSGADQPLFTKTVADLPSQGSRAIGGRERRLWYELQVH</sequence>
<dbReference type="VEuPathDB" id="FungiDB:AB675_9294"/>
<dbReference type="AlphaFoldDB" id="A0A0N1HB51"/>
<evidence type="ECO:0000313" key="2">
    <source>
        <dbReference type="Proteomes" id="UP000038010"/>
    </source>
</evidence>
<proteinExistence type="predicted"/>
<reference evidence="1 2" key="1">
    <citation type="submission" date="2015-06" db="EMBL/GenBank/DDBJ databases">
        <title>Draft genome of the ant-associated black yeast Phialophora attae CBS 131958.</title>
        <authorList>
            <person name="Moreno L.F."/>
            <person name="Stielow B.J."/>
            <person name="de Hoog S."/>
            <person name="Vicente V.A."/>
            <person name="Weiss V.A."/>
            <person name="de Vries M."/>
            <person name="Cruz L.M."/>
            <person name="Souza E.M."/>
        </authorList>
    </citation>
    <scope>NUCLEOTIDE SEQUENCE [LARGE SCALE GENOMIC DNA]</scope>
    <source>
        <strain evidence="1 2">CBS 131958</strain>
    </source>
</reference>